<dbReference type="EMBL" id="UINC01138677">
    <property type="protein sequence ID" value="SVD24772.1"/>
    <property type="molecule type" value="Genomic_DNA"/>
</dbReference>
<accession>A0A382TSS0</accession>
<dbReference type="InterPro" id="IPR036263">
    <property type="entry name" value="Chorismate_II_sf"/>
</dbReference>
<dbReference type="Gene3D" id="1.20.59.10">
    <property type="entry name" value="Chorismate mutase"/>
    <property type="match status" value="1"/>
</dbReference>
<dbReference type="PROSITE" id="PS51168">
    <property type="entry name" value="CHORISMATE_MUT_2"/>
    <property type="match status" value="1"/>
</dbReference>
<evidence type="ECO:0000313" key="2">
    <source>
        <dbReference type="EMBL" id="SVD24772.1"/>
    </source>
</evidence>
<dbReference type="InterPro" id="IPR036979">
    <property type="entry name" value="CM_dom_sf"/>
</dbReference>
<dbReference type="InterPro" id="IPR002701">
    <property type="entry name" value="CM_II_prokaryot"/>
</dbReference>
<feature type="domain" description="Chorismate mutase" evidence="1">
    <location>
        <begin position="1"/>
        <end position="54"/>
    </location>
</feature>
<name>A0A382TSS0_9ZZZZ</name>
<dbReference type="GO" id="GO:0046417">
    <property type="term" value="P:chorismate metabolic process"/>
    <property type="evidence" value="ECO:0007669"/>
    <property type="project" value="InterPro"/>
</dbReference>
<dbReference type="GO" id="GO:0004106">
    <property type="term" value="F:chorismate mutase activity"/>
    <property type="evidence" value="ECO:0007669"/>
    <property type="project" value="InterPro"/>
</dbReference>
<proteinExistence type="predicted"/>
<feature type="non-terminal residue" evidence="2">
    <location>
        <position position="54"/>
    </location>
</feature>
<organism evidence="2">
    <name type="scientific">marine metagenome</name>
    <dbReference type="NCBI Taxonomy" id="408172"/>
    <lineage>
        <taxon>unclassified sequences</taxon>
        <taxon>metagenomes</taxon>
        <taxon>ecological metagenomes</taxon>
    </lineage>
</organism>
<sequence length="54" mass="6132">MKEKTLKNLRSEIDALDNKIQLLIASRADLAAQVAKVKKESNTQSAFYRPEREA</sequence>
<evidence type="ECO:0000259" key="1">
    <source>
        <dbReference type="PROSITE" id="PS51168"/>
    </source>
</evidence>
<dbReference type="AlphaFoldDB" id="A0A382TSS0"/>
<reference evidence="2" key="1">
    <citation type="submission" date="2018-05" db="EMBL/GenBank/DDBJ databases">
        <authorList>
            <person name="Lanie J.A."/>
            <person name="Ng W.-L."/>
            <person name="Kazmierczak K.M."/>
            <person name="Andrzejewski T.M."/>
            <person name="Davidsen T.M."/>
            <person name="Wayne K.J."/>
            <person name="Tettelin H."/>
            <person name="Glass J.I."/>
            <person name="Rusch D."/>
            <person name="Podicherti R."/>
            <person name="Tsui H.-C.T."/>
            <person name="Winkler M.E."/>
        </authorList>
    </citation>
    <scope>NUCLEOTIDE SEQUENCE</scope>
</reference>
<dbReference type="SUPFAM" id="SSF48600">
    <property type="entry name" value="Chorismate mutase II"/>
    <property type="match status" value="1"/>
</dbReference>
<dbReference type="Pfam" id="PF01817">
    <property type="entry name" value="CM_2"/>
    <property type="match status" value="1"/>
</dbReference>
<protein>
    <recommendedName>
        <fullName evidence="1">Chorismate mutase domain-containing protein</fullName>
    </recommendedName>
</protein>
<gene>
    <name evidence="2" type="ORF">METZ01_LOCUS377626</name>
</gene>